<proteinExistence type="predicted"/>
<gene>
    <name evidence="2" type="ORF">Hypma_007551</name>
</gene>
<evidence type="ECO:0000313" key="2">
    <source>
        <dbReference type="EMBL" id="RDB25429.1"/>
    </source>
</evidence>
<dbReference type="InParanoid" id="A0A369JT08"/>
<sequence>MASYRSGPTVPADIITYRLGCKLVYVKPADNYEQALDFAQKEFPEELANVSRNRISFTIMANMNGERKVVRISESAWVAAVARLLRGEVIDVQVRPLAPSADSKELPPQYLDVPHIHVCPHHPLSAPSSPRNRSRDISPTPSSKSDKGRSWFGKA</sequence>
<feature type="region of interest" description="Disordered" evidence="1">
    <location>
        <begin position="121"/>
        <end position="155"/>
    </location>
</feature>
<dbReference type="AlphaFoldDB" id="A0A369JT08"/>
<name>A0A369JT08_HYPMA</name>
<organism evidence="2 3">
    <name type="scientific">Hypsizygus marmoreus</name>
    <name type="common">White beech mushroom</name>
    <name type="synonym">Agaricus marmoreus</name>
    <dbReference type="NCBI Taxonomy" id="39966"/>
    <lineage>
        <taxon>Eukaryota</taxon>
        <taxon>Fungi</taxon>
        <taxon>Dikarya</taxon>
        <taxon>Basidiomycota</taxon>
        <taxon>Agaricomycotina</taxon>
        <taxon>Agaricomycetes</taxon>
        <taxon>Agaricomycetidae</taxon>
        <taxon>Agaricales</taxon>
        <taxon>Tricholomatineae</taxon>
        <taxon>Lyophyllaceae</taxon>
        <taxon>Hypsizygus</taxon>
    </lineage>
</organism>
<evidence type="ECO:0000313" key="3">
    <source>
        <dbReference type="Proteomes" id="UP000076154"/>
    </source>
</evidence>
<protein>
    <submittedName>
        <fullName evidence="2">Uncharacterized protein</fullName>
    </submittedName>
</protein>
<accession>A0A369JT08</accession>
<evidence type="ECO:0000256" key="1">
    <source>
        <dbReference type="SAM" id="MobiDB-lite"/>
    </source>
</evidence>
<dbReference type="Proteomes" id="UP000076154">
    <property type="component" value="Unassembled WGS sequence"/>
</dbReference>
<keyword evidence="3" id="KW-1185">Reference proteome</keyword>
<feature type="compositionally biased region" description="Polar residues" evidence="1">
    <location>
        <begin position="126"/>
        <end position="143"/>
    </location>
</feature>
<dbReference type="EMBL" id="LUEZ02000041">
    <property type="protein sequence ID" value="RDB25429.1"/>
    <property type="molecule type" value="Genomic_DNA"/>
</dbReference>
<reference evidence="2" key="1">
    <citation type="submission" date="2018-04" db="EMBL/GenBank/DDBJ databases">
        <title>Whole genome sequencing of Hypsizygus marmoreus.</title>
        <authorList>
            <person name="Choi I.-G."/>
            <person name="Min B."/>
            <person name="Kim J.-G."/>
            <person name="Kim S."/>
            <person name="Oh Y.-L."/>
            <person name="Kong W.-S."/>
            <person name="Park H."/>
            <person name="Jeong J."/>
            <person name="Song E.-S."/>
        </authorList>
    </citation>
    <scope>NUCLEOTIDE SEQUENCE [LARGE SCALE GENOMIC DNA]</scope>
    <source>
        <strain evidence="2">51987-8</strain>
    </source>
</reference>
<dbReference type="OrthoDB" id="3198848at2759"/>
<comment type="caution">
    <text evidence="2">The sequence shown here is derived from an EMBL/GenBank/DDBJ whole genome shotgun (WGS) entry which is preliminary data.</text>
</comment>